<gene>
    <name evidence="1" type="ORF">DUI87_28125</name>
</gene>
<keyword evidence="2" id="KW-1185">Reference proteome</keyword>
<accession>A0A3M0J3B8</accession>
<organism evidence="1 2">
    <name type="scientific">Hirundo rustica rustica</name>
    <dbReference type="NCBI Taxonomy" id="333673"/>
    <lineage>
        <taxon>Eukaryota</taxon>
        <taxon>Metazoa</taxon>
        <taxon>Chordata</taxon>
        <taxon>Craniata</taxon>
        <taxon>Vertebrata</taxon>
        <taxon>Euteleostomi</taxon>
        <taxon>Archelosauria</taxon>
        <taxon>Archosauria</taxon>
        <taxon>Dinosauria</taxon>
        <taxon>Saurischia</taxon>
        <taxon>Theropoda</taxon>
        <taxon>Coelurosauria</taxon>
        <taxon>Aves</taxon>
        <taxon>Neognathae</taxon>
        <taxon>Neoaves</taxon>
        <taxon>Telluraves</taxon>
        <taxon>Australaves</taxon>
        <taxon>Passeriformes</taxon>
        <taxon>Sylvioidea</taxon>
        <taxon>Hirundinidae</taxon>
        <taxon>Hirundo</taxon>
    </lineage>
</organism>
<evidence type="ECO:0000313" key="2">
    <source>
        <dbReference type="Proteomes" id="UP000269221"/>
    </source>
</evidence>
<comment type="caution">
    <text evidence="1">The sequence shown here is derived from an EMBL/GenBank/DDBJ whole genome shotgun (WGS) entry which is preliminary data.</text>
</comment>
<dbReference type="Proteomes" id="UP000269221">
    <property type="component" value="Unassembled WGS sequence"/>
</dbReference>
<dbReference type="EMBL" id="QRBI01000186">
    <property type="protein sequence ID" value="RMB95404.1"/>
    <property type="molecule type" value="Genomic_DNA"/>
</dbReference>
<sequence>MSGFIEELVLHPKNHQLICKRGHVFFPDILKKLDIFRDANLPMIKEHKPKQTPKSQELKDYQGMYKKSLLQYLITFLLSHEYFAKS</sequence>
<reference evidence="1 2" key="1">
    <citation type="submission" date="2018-07" db="EMBL/GenBank/DDBJ databases">
        <title>A high quality draft genome assembly of the barn swallow (H. rustica rustica).</title>
        <authorList>
            <person name="Formenti G."/>
            <person name="Chiara M."/>
            <person name="Poveda L."/>
            <person name="Francoijs K.-J."/>
            <person name="Bonisoli-Alquati A."/>
            <person name="Canova L."/>
            <person name="Gianfranceschi L."/>
            <person name="Horner D.S."/>
            <person name="Saino N."/>
        </authorList>
    </citation>
    <scope>NUCLEOTIDE SEQUENCE [LARGE SCALE GENOMIC DNA]</scope>
    <source>
        <strain evidence="1">Chelidonia</strain>
        <tissue evidence="1">Blood</tissue>
    </source>
</reference>
<protein>
    <submittedName>
        <fullName evidence="1">Uncharacterized protein</fullName>
    </submittedName>
</protein>
<name>A0A3M0J3B8_HIRRU</name>
<proteinExistence type="predicted"/>
<evidence type="ECO:0000313" key="1">
    <source>
        <dbReference type="EMBL" id="RMB95404.1"/>
    </source>
</evidence>
<dbReference type="AlphaFoldDB" id="A0A3M0J3B8"/>